<keyword evidence="1" id="KW-0812">Transmembrane</keyword>
<name>A0A0F9C2J1_9ZZZZ</name>
<organism evidence="2">
    <name type="scientific">marine sediment metagenome</name>
    <dbReference type="NCBI Taxonomy" id="412755"/>
    <lineage>
        <taxon>unclassified sequences</taxon>
        <taxon>metagenomes</taxon>
        <taxon>ecological metagenomes</taxon>
    </lineage>
</organism>
<dbReference type="AlphaFoldDB" id="A0A0F9C2J1"/>
<evidence type="ECO:0000256" key="1">
    <source>
        <dbReference type="SAM" id="Phobius"/>
    </source>
</evidence>
<protein>
    <submittedName>
        <fullName evidence="2">Uncharacterized protein</fullName>
    </submittedName>
</protein>
<comment type="caution">
    <text evidence="2">The sequence shown here is derived from an EMBL/GenBank/DDBJ whole genome shotgun (WGS) entry which is preliminary data.</text>
</comment>
<feature type="transmembrane region" description="Helical" evidence="1">
    <location>
        <begin position="33"/>
        <end position="50"/>
    </location>
</feature>
<accession>A0A0F9C2J1</accession>
<keyword evidence="1" id="KW-0472">Membrane</keyword>
<evidence type="ECO:0000313" key="2">
    <source>
        <dbReference type="EMBL" id="KKL28379.1"/>
    </source>
</evidence>
<sequence>MVTKVKTSDIAVVAKWKEASIEGDFACPLCRELMVVMVVGIALVGFCLNCRKYFVEEGNNG</sequence>
<dbReference type="EMBL" id="LAZR01035118">
    <property type="protein sequence ID" value="KKL28379.1"/>
    <property type="molecule type" value="Genomic_DNA"/>
</dbReference>
<gene>
    <name evidence="2" type="ORF">LCGC14_2375740</name>
</gene>
<keyword evidence="1" id="KW-1133">Transmembrane helix</keyword>
<proteinExistence type="predicted"/>
<reference evidence="2" key="1">
    <citation type="journal article" date="2015" name="Nature">
        <title>Complex archaea that bridge the gap between prokaryotes and eukaryotes.</title>
        <authorList>
            <person name="Spang A."/>
            <person name="Saw J.H."/>
            <person name="Jorgensen S.L."/>
            <person name="Zaremba-Niedzwiedzka K."/>
            <person name="Martijn J."/>
            <person name="Lind A.E."/>
            <person name="van Eijk R."/>
            <person name="Schleper C."/>
            <person name="Guy L."/>
            <person name="Ettema T.J."/>
        </authorList>
    </citation>
    <scope>NUCLEOTIDE SEQUENCE</scope>
</reference>